<reference evidence="2" key="2">
    <citation type="submission" date="2021-08" db="EMBL/GenBank/DDBJ databases">
        <authorList>
            <person name="Dalcin Martins P."/>
        </authorList>
    </citation>
    <scope>NUCLEOTIDE SEQUENCE</scope>
    <source>
        <strain evidence="2">MAG_39</strain>
    </source>
</reference>
<feature type="transmembrane region" description="Helical" evidence="1">
    <location>
        <begin position="9"/>
        <end position="30"/>
    </location>
</feature>
<feature type="transmembrane region" description="Helical" evidence="1">
    <location>
        <begin position="60"/>
        <end position="80"/>
    </location>
</feature>
<evidence type="ECO:0000313" key="2">
    <source>
        <dbReference type="EMBL" id="MBZ0157393.1"/>
    </source>
</evidence>
<name>A0A953J6M4_9BACT</name>
<sequence length="163" mass="18209">MTLRILLKAFFYLTGSFLHELAHYTAALLLGKPEGFSLIPRKEGQRIIFGSVTASYNYKVYGSLIAAAPLLWWGVLYLILQHLGILQVALDRPHFHLAISAERAGESLLARLPFLWLALQLLWAGRLSSQDLQEFVRGLVSISGVAFIVALVVCVIIVKNFWS</sequence>
<comment type="caution">
    <text evidence="2">The sequence shown here is derived from an EMBL/GenBank/DDBJ whole genome shotgun (WGS) entry which is preliminary data.</text>
</comment>
<dbReference type="Proteomes" id="UP000705867">
    <property type="component" value="Unassembled WGS sequence"/>
</dbReference>
<evidence type="ECO:0000313" key="3">
    <source>
        <dbReference type="Proteomes" id="UP000705867"/>
    </source>
</evidence>
<protein>
    <submittedName>
        <fullName evidence="2">Uncharacterized protein</fullName>
    </submittedName>
</protein>
<reference evidence="2" key="1">
    <citation type="journal article" date="2021" name="bioRxiv">
        <title>Unraveling nitrogen, sulfur and carbon metabolic pathways and microbial community transcriptional responses to substrate deprivation and toxicity stresses in a bioreactor mimicking anoxic brackish coastal sediment conditions.</title>
        <authorList>
            <person name="Martins P.D."/>
            <person name="Echeveste M.J."/>
            <person name="Arshad A."/>
            <person name="Kurth J."/>
            <person name="Ouboter H."/>
            <person name="Jetten M.S.M."/>
            <person name="Welte C.U."/>
        </authorList>
    </citation>
    <scope>NUCLEOTIDE SEQUENCE</scope>
    <source>
        <strain evidence="2">MAG_39</strain>
    </source>
</reference>
<feature type="transmembrane region" description="Helical" evidence="1">
    <location>
        <begin position="138"/>
        <end position="158"/>
    </location>
</feature>
<keyword evidence="1" id="KW-0812">Transmembrane</keyword>
<evidence type="ECO:0000256" key="1">
    <source>
        <dbReference type="SAM" id="Phobius"/>
    </source>
</evidence>
<organism evidence="2 3">
    <name type="scientific">Candidatus Nitrobium versatile</name>
    <dbReference type="NCBI Taxonomy" id="2884831"/>
    <lineage>
        <taxon>Bacteria</taxon>
        <taxon>Pseudomonadati</taxon>
        <taxon>Nitrospirota</taxon>
        <taxon>Nitrospiria</taxon>
        <taxon>Nitrospirales</taxon>
        <taxon>Nitrospiraceae</taxon>
        <taxon>Candidatus Nitrobium</taxon>
    </lineage>
</organism>
<accession>A0A953J6M4</accession>
<gene>
    <name evidence="2" type="ORF">K8I29_14440</name>
</gene>
<proteinExistence type="predicted"/>
<feature type="transmembrane region" description="Helical" evidence="1">
    <location>
        <begin position="108"/>
        <end position="126"/>
    </location>
</feature>
<keyword evidence="1" id="KW-1133">Transmembrane helix</keyword>
<dbReference type="EMBL" id="JAIOIV010000113">
    <property type="protein sequence ID" value="MBZ0157393.1"/>
    <property type="molecule type" value="Genomic_DNA"/>
</dbReference>
<keyword evidence="1" id="KW-0472">Membrane</keyword>
<dbReference type="AlphaFoldDB" id="A0A953J6M4"/>